<accession>A0ACC2TNU3</accession>
<evidence type="ECO:0000313" key="1">
    <source>
        <dbReference type="EMBL" id="KAJ9076161.1"/>
    </source>
</evidence>
<reference evidence="1" key="1">
    <citation type="submission" date="2022-04" db="EMBL/GenBank/DDBJ databases">
        <title>Genome of the entomopathogenic fungus Entomophthora muscae.</title>
        <authorList>
            <person name="Elya C."/>
            <person name="Lovett B.R."/>
            <person name="Lee E."/>
            <person name="Macias A.M."/>
            <person name="Hajek A.E."/>
            <person name="De Bivort B.L."/>
            <person name="Kasson M.T."/>
            <person name="De Fine Licht H.H."/>
            <person name="Stajich J.E."/>
        </authorList>
    </citation>
    <scope>NUCLEOTIDE SEQUENCE</scope>
    <source>
        <strain evidence="1">Berkeley</strain>
    </source>
</reference>
<proteinExistence type="predicted"/>
<protein>
    <submittedName>
        <fullName evidence="1">Uncharacterized protein</fullName>
    </submittedName>
</protein>
<evidence type="ECO:0000313" key="2">
    <source>
        <dbReference type="Proteomes" id="UP001165960"/>
    </source>
</evidence>
<organism evidence="1 2">
    <name type="scientific">Entomophthora muscae</name>
    <dbReference type="NCBI Taxonomy" id="34485"/>
    <lineage>
        <taxon>Eukaryota</taxon>
        <taxon>Fungi</taxon>
        <taxon>Fungi incertae sedis</taxon>
        <taxon>Zoopagomycota</taxon>
        <taxon>Entomophthoromycotina</taxon>
        <taxon>Entomophthoromycetes</taxon>
        <taxon>Entomophthorales</taxon>
        <taxon>Entomophthoraceae</taxon>
        <taxon>Entomophthora</taxon>
    </lineage>
</organism>
<gene>
    <name evidence="1" type="ORF">DSO57_1028891</name>
</gene>
<comment type="caution">
    <text evidence="1">The sequence shown here is derived from an EMBL/GenBank/DDBJ whole genome shotgun (WGS) entry which is preliminary data.</text>
</comment>
<keyword evidence="2" id="KW-1185">Reference proteome</keyword>
<dbReference type="Proteomes" id="UP001165960">
    <property type="component" value="Unassembled WGS sequence"/>
</dbReference>
<sequence>MSESRQKFDFLAPEDKSQKALRVDDMTIAKDNLQGAAQALAEGKMPSTAQVTEAIDSMQDSKPLRSGVDMSATGQRVAVKADRVLDSTKQLINEKNANNEIQRLIHHAKIAAQNLETDGVDYSTEKQSSEQNLQHTYSNMVVLSKLLVTSSEFRGLFADVYNLVRDVLRENDIPYAEHLPHSDDITNEDGSVDSEQAKSSAKSLAKNAKHDIYSSLDKDSQRKLDQVSNDSGEQSKQKFLNQVVKDFGQAIKPITDEATQGNTQEAKEHVEKKYESAAHEAKEKVREYKEKAQQKMDQTTKKLRGVAEDFELTEEQQDKLIDRFASILGELRSNPETRQAIDGMFDSLSALKGNTESLGNKAKVTFEGEIDANKDLSEAAKNAKKTVENFAGNHSLDDLFQMLRDFSEDTKDDTELKQLFDENRKFFDKVSREPQFVHTKEFGNAVSVRFDQSRKLLLKKYREPVNRISKEAQSFVNDLKEDPTTNRAIRDLQSLTREVFLDANGRPTAKFDLLQDFQQFVPALSQHLERLNIPRIYEKDDDGEYILDNISLICTHIVPKLVHVRIDSIFDTEEEVMKSVINVKLQGVQASAHEIAFYFKKNMSIFGEVEDAGLADVVIGEEGMDFYLKLAPKEISTGETPGSTERAFRVLASKCRVNDLSVRLRYTKHDFLYSIFNRMIQNKVKRSIENAVSEGVRDFLEGVEQVAFHSSLDSGIESKPLDPRPDGWKSDAFGA</sequence>
<dbReference type="EMBL" id="QTSX02002316">
    <property type="protein sequence ID" value="KAJ9076161.1"/>
    <property type="molecule type" value="Genomic_DNA"/>
</dbReference>
<name>A0ACC2TNU3_9FUNG</name>